<proteinExistence type="predicted"/>
<accession>A0A8S5VGH1</accession>
<name>A0A8S5VGH1_9CAUD</name>
<dbReference type="EMBL" id="BK016265">
    <property type="protein sequence ID" value="DAG05782.1"/>
    <property type="molecule type" value="Genomic_DNA"/>
</dbReference>
<sequence>MLCRSLFPTGYNLVDHDPDLFLLHCHYYKQIDTLFVLYKRYSNGEKILRKIKNPKVPVFVSSRHRERHQEFIQINETRRYMVSYAKKEEEMIPNLFQAKIVRYQDKFTRQWIEKVIYPNVDHGAVALHPDVFFFDYPIEQIVYLEYTLSRYEQQGSELFENVPIPKLNVCAFDIETHRDENGDWNINTNTFVNPETHKAYIDIVKHPEFNRYDELVNNKEKYYKDVKDTLYEMIDNCSLSGKSKDFVQKLAREFVDKLDIELNTFDNEAEMISATCKRMFTDNQPDILTAFNAPFDVGTFQDRINILGLPAGTFNQHGIGFDDIKPPFDVQSRNENDEDRGFRGDDYNPTKRVVYMNNISHTLIADSQTTFFSNRSTQTFSNYKLDTVAQIILGFGKYDYTHITTSILNLARADFYYHSIYAIIDSILLAMLDLVTNDFESKLIYCMSCKVNIEESPRNNSAITRGIFADCVIRGDIPGNNINKICFQKTNEELAKLEKLLNIDYLCKTKYAVTHKGNYGGGIVLKPGLYNYDFTPYMEQYGILNGEADIKNFRRVLYAIYLDFKSHYPSQTVVCNLSKDTLLGNISKILDCDGNVIMMADRDAKSFSDFVHKHLGSVNLATLSRDTISFGHMCCNLPSINDLVQMVVKFDSEPKFNKEEPFILELPKCTPKQNRIISVLSSINTYNYKNHIGSQTDKSEDDEDDIINVDTKYFYLTNGELSFNGTYVRYEYPNYNIYNMITGNDNEMTYYGATNKGIVTINNGKLNPIRNKPFDLSDCEMHNIEEIDWENMYENDVSTIRSTIFGGITTYINKYCFYFPWNVYKKQLLQKGLNQKILVSTPTYKLKKFKDTAVIGLYYSILGEDDLIINLEQQMQVVLVD</sequence>
<evidence type="ECO:0000313" key="1">
    <source>
        <dbReference type="EMBL" id="DAG05782.1"/>
    </source>
</evidence>
<organism evidence="1">
    <name type="scientific">Myoviridae sp. ctkfK18</name>
    <dbReference type="NCBI Taxonomy" id="2825165"/>
    <lineage>
        <taxon>Viruses</taxon>
        <taxon>Duplodnaviria</taxon>
        <taxon>Heunggongvirae</taxon>
        <taxon>Uroviricota</taxon>
        <taxon>Caudoviricetes</taxon>
    </lineage>
</organism>
<dbReference type="InterPro" id="IPR036397">
    <property type="entry name" value="RNaseH_sf"/>
</dbReference>
<dbReference type="GO" id="GO:0003676">
    <property type="term" value="F:nucleic acid binding"/>
    <property type="evidence" value="ECO:0007669"/>
    <property type="project" value="InterPro"/>
</dbReference>
<protein>
    <submittedName>
        <fullName evidence="1">DNA polymerase</fullName>
    </submittedName>
</protein>
<dbReference type="SUPFAM" id="SSF53098">
    <property type="entry name" value="Ribonuclease H-like"/>
    <property type="match status" value="1"/>
</dbReference>
<dbReference type="InterPro" id="IPR012337">
    <property type="entry name" value="RNaseH-like_sf"/>
</dbReference>
<dbReference type="Gene3D" id="3.30.420.10">
    <property type="entry name" value="Ribonuclease H-like superfamily/Ribonuclease H"/>
    <property type="match status" value="1"/>
</dbReference>
<reference evidence="1" key="1">
    <citation type="journal article" date="2021" name="Proc. Natl. Acad. Sci. U.S.A.">
        <title>A Catalog of Tens of Thousands of Viruses from Human Metagenomes Reveals Hidden Associations with Chronic Diseases.</title>
        <authorList>
            <person name="Tisza M.J."/>
            <person name="Buck C.B."/>
        </authorList>
    </citation>
    <scope>NUCLEOTIDE SEQUENCE</scope>
    <source>
        <strain evidence="1">CtkfK18</strain>
    </source>
</reference>